<dbReference type="CDD" id="cd00093">
    <property type="entry name" value="HTH_XRE"/>
    <property type="match status" value="1"/>
</dbReference>
<sequence>MAKKLPPITPGEILLEEFLEPMEISQTQLARDIHVPPNRINQIIRGKREITADTALRLGRYFGIEPEFWLNLQVRFNMKVVREKAGKQIEREVKQYTPPAGNVSPTPA</sequence>
<feature type="domain" description="HTH cro/C1-type" evidence="2">
    <location>
        <begin position="24"/>
        <end position="69"/>
    </location>
</feature>
<protein>
    <submittedName>
        <fullName evidence="3">Addiction module antidote protein, HigA family</fullName>
    </submittedName>
</protein>
<dbReference type="Gene3D" id="1.10.260.40">
    <property type="entry name" value="lambda repressor-like DNA-binding domains"/>
    <property type="match status" value="1"/>
</dbReference>
<comment type="caution">
    <text evidence="3">The sequence shown here is derived from an EMBL/GenBank/DDBJ whole genome shotgun (WGS) entry which is preliminary data.</text>
</comment>
<dbReference type="PROSITE" id="PS50943">
    <property type="entry name" value="HTH_CROC1"/>
    <property type="match status" value="1"/>
</dbReference>
<evidence type="ECO:0000313" key="4">
    <source>
        <dbReference type="Proteomes" id="UP000287615"/>
    </source>
</evidence>
<dbReference type="InterPro" id="IPR001387">
    <property type="entry name" value="Cro/C1-type_HTH"/>
</dbReference>
<proteinExistence type="predicted"/>
<evidence type="ECO:0000256" key="1">
    <source>
        <dbReference type="ARBA" id="ARBA00023125"/>
    </source>
</evidence>
<accession>A0A444JB40</accession>
<dbReference type="NCBIfam" id="TIGR02607">
    <property type="entry name" value="antidote_HigA"/>
    <property type="match status" value="1"/>
</dbReference>
<dbReference type="PANTHER" id="PTHR36924">
    <property type="entry name" value="ANTITOXIN HIGA-1"/>
    <property type="match status" value="1"/>
</dbReference>
<dbReference type="Proteomes" id="UP000287615">
    <property type="component" value="Unassembled WGS sequence"/>
</dbReference>
<dbReference type="InterPro" id="IPR013430">
    <property type="entry name" value="Toxin_antidote_HigA"/>
</dbReference>
<gene>
    <name evidence="3" type="ORF">VU00_11062</name>
</gene>
<dbReference type="InterPro" id="IPR010982">
    <property type="entry name" value="Lambda_DNA-bd_dom_sf"/>
</dbReference>
<keyword evidence="1" id="KW-0238">DNA-binding</keyword>
<dbReference type="AlphaFoldDB" id="A0A444JB40"/>
<dbReference type="Pfam" id="PF01381">
    <property type="entry name" value="HTH_3"/>
    <property type="match status" value="1"/>
</dbReference>
<dbReference type="SMART" id="SM00530">
    <property type="entry name" value="HTH_XRE"/>
    <property type="match status" value="1"/>
</dbReference>
<organism evidence="3 4">
    <name type="scientific">Candidatus Electrothrix marina</name>
    <dbReference type="NCBI Taxonomy" id="1859130"/>
    <lineage>
        <taxon>Bacteria</taxon>
        <taxon>Pseudomonadati</taxon>
        <taxon>Thermodesulfobacteriota</taxon>
        <taxon>Desulfobulbia</taxon>
        <taxon>Desulfobulbales</taxon>
        <taxon>Desulfobulbaceae</taxon>
        <taxon>Candidatus Electrothrix</taxon>
    </lineage>
</organism>
<name>A0A444JB40_9BACT</name>
<dbReference type="EMBL" id="MTKR01000106">
    <property type="protein sequence ID" value="RWX50284.1"/>
    <property type="molecule type" value="Genomic_DNA"/>
</dbReference>
<evidence type="ECO:0000313" key="3">
    <source>
        <dbReference type="EMBL" id="RWX50284.1"/>
    </source>
</evidence>
<evidence type="ECO:0000259" key="2">
    <source>
        <dbReference type="PROSITE" id="PS50943"/>
    </source>
</evidence>
<dbReference type="PANTHER" id="PTHR36924:SF1">
    <property type="entry name" value="ANTITOXIN HIGA-1"/>
    <property type="match status" value="1"/>
</dbReference>
<reference evidence="3 4" key="1">
    <citation type="submission" date="2017-01" db="EMBL/GenBank/DDBJ databases">
        <title>The cable genome- insights into the physiology and evolution of filamentous bacteria capable of sulfide oxidation via long distance electron transfer.</title>
        <authorList>
            <person name="Schreiber L."/>
            <person name="Bjerg J.T."/>
            <person name="Boggild A."/>
            <person name="Van De Vossenberg J."/>
            <person name="Meysman F."/>
            <person name="Nielsen L.P."/>
            <person name="Schramm A."/>
            <person name="Kjeldsen K.U."/>
        </authorList>
    </citation>
    <scope>NUCLEOTIDE SEQUENCE [LARGE SCALE GENOMIC DNA]</scope>
    <source>
        <strain evidence="3">A3</strain>
    </source>
</reference>
<dbReference type="GO" id="GO:0003677">
    <property type="term" value="F:DNA binding"/>
    <property type="evidence" value="ECO:0007669"/>
    <property type="project" value="UniProtKB-KW"/>
</dbReference>
<dbReference type="SUPFAM" id="SSF47413">
    <property type="entry name" value="lambda repressor-like DNA-binding domains"/>
    <property type="match status" value="1"/>
</dbReference>